<evidence type="ECO:0000313" key="8">
    <source>
        <dbReference type="Proteomes" id="UP000799291"/>
    </source>
</evidence>
<organism evidence="7 8">
    <name type="scientific">Lentithecium fluviatile CBS 122367</name>
    <dbReference type="NCBI Taxonomy" id="1168545"/>
    <lineage>
        <taxon>Eukaryota</taxon>
        <taxon>Fungi</taxon>
        <taxon>Dikarya</taxon>
        <taxon>Ascomycota</taxon>
        <taxon>Pezizomycotina</taxon>
        <taxon>Dothideomycetes</taxon>
        <taxon>Pleosporomycetidae</taxon>
        <taxon>Pleosporales</taxon>
        <taxon>Massarineae</taxon>
        <taxon>Lentitheciaceae</taxon>
        <taxon>Lentithecium</taxon>
    </lineage>
</organism>
<evidence type="ECO:0000256" key="5">
    <source>
        <dbReference type="ARBA" id="ARBA00023242"/>
    </source>
</evidence>
<dbReference type="InterPro" id="IPR036864">
    <property type="entry name" value="Zn2-C6_fun-type_DNA-bd_sf"/>
</dbReference>
<evidence type="ECO:0000256" key="3">
    <source>
        <dbReference type="ARBA" id="ARBA00023015"/>
    </source>
</evidence>
<dbReference type="PANTHER" id="PTHR47338">
    <property type="entry name" value="ZN(II)2CYS6 TRANSCRIPTION FACTOR (EUROFUNG)-RELATED"/>
    <property type="match status" value="1"/>
</dbReference>
<dbReference type="CDD" id="cd00067">
    <property type="entry name" value="GAL4"/>
    <property type="match status" value="1"/>
</dbReference>
<reference evidence="7" key="1">
    <citation type="journal article" date="2020" name="Stud. Mycol.">
        <title>101 Dothideomycetes genomes: a test case for predicting lifestyles and emergence of pathogens.</title>
        <authorList>
            <person name="Haridas S."/>
            <person name="Albert R."/>
            <person name="Binder M."/>
            <person name="Bloem J."/>
            <person name="Labutti K."/>
            <person name="Salamov A."/>
            <person name="Andreopoulos B."/>
            <person name="Baker S."/>
            <person name="Barry K."/>
            <person name="Bills G."/>
            <person name="Bluhm B."/>
            <person name="Cannon C."/>
            <person name="Castanera R."/>
            <person name="Culley D."/>
            <person name="Daum C."/>
            <person name="Ezra D."/>
            <person name="Gonzalez J."/>
            <person name="Henrissat B."/>
            <person name="Kuo A."/>
            <person name="Liang C."/>
            <person name="Lipzen A."/>
            <person name="Lutzoni F."/>
            <person name="Magnuson J."/>
            <person name="Mondo S."/>
            <person name="Nolan M."/>
            <person name="Ohm R."/>
            <person name="Pangilinan J."/>
            <person name="Park H.-J."/>
            <person name="Ramirez L."/>
            <person name="Alfaro M."/>
            <person name="Sun H."/>
            <person name="Tritt A."/>
            <person name="Yoshinaga Y."/>
            <person name="Zwiers L.-H."/>
            <person name="Turgeon B."/>
            <person name="Goodwin S."/>
            <person name="Spatafora J."/>
            <person name="Crous P."/>
            <person name="Grigoriev I."/>
        </authorList>
    </citation>
    <scope>NUCLEOTIDE SEQUENCE</scope>
    <source>
        <strain evidence="7">CBS 122367</strain>
    </source>
</reference>
<dbReference type="CDD" id="cd12148">
    <property type="entry name" value="fungal_TF_MHR"/>
    <property type="match status" value="1"/>
</dbReference>
<evidence type="ECO:0000256" key="1">
    <source>
        <dbReference type="ARBA" id="ARBA00004123"/>
    </source>
</evidence>
<dbReference type="GO" id="GO:0008270">
    <property type="term" value="F:zinc ion binding"/>
    <property type="evidence" value="ECO:0007669"/>
    <property type="project" value="InterPro"/>
</dbReference>
<evidence type="ECO:0000256" key="2">
    <source>
        <dbReference type="ARBA" id="ARBA00022723"/>
    </source>
</evidence>
<dbReference type="PROSITE" id="PS50048">
    <property type="entry name" value="ZN2_CY6_FUNGAL_2"/>
    <property type="match status" value="1"/>
</dbReference>
<dbReference type="InterPro" id="IPR050815">
    <property type="entry name" value="TF_fung"/>
</dbReference>
<keyword evidence="4" id="KW-0804">Transcription</keyword>
<keyword evidence="8" id="KW-1185">Reference proteome</keyword>
<evidence type="ECO:0000313" key="7">
    <source>
        <dbReference type="EMBL" id="KAF2676090.1"/>
    </source>
</evidence>
<proteinExistence type="predicted"/>
<dbReference type="EMBL" id="MU005640">
    <property type="protein sequence ID" value="KAF2676090.1"/>
    <property type="molecule type" value="Genomic_DNA"/>
</dbReference>
<evidence type="ECO:0000259" key="6">
    <source>
        <dbReference type="PROSITE" id="PS50048"/>
    </source>
</evidence>
<dbReference type="GO" id="GO:0000981">
    <property type="term" value="F:DNA-binding transcription factor activity, RNA polymerase II-specific"/>
    <property type="evidence" value="ECO:0007669"/>
    <property type="project" value="InterPro"/>
</dbReference>
<dbReference type="Gene3D" id="4.10.240.10">
    <property type="entry name" value="Zn(2)-C6 fungal-type DNA-binding domain"/>
    <property type="match status" value="1"/>
</dbReference>
<feature type="domain" description="Zn(2)-C6 fungal-type" evidence="6">
    <location>
        <begin position="13"/>
        <end position="43"/>
    </location>
</feature>
<dbReference type="SUPFAM" id="SSF57701">
    <property type="entry name" value="Zn2/Cys6 DNA-binding domain"/>
    <property type="match status" value="1"/>
</dbReference>
<dbReference type="GO" id="GO:0005634">
    <property type="term" value="C:nucleus"/>
    <property type="evidence" value="ECO:0007669"/>
    <property type="project" value="UniProtKB-SubCell"/>
</dbReference>
<dbReference type="PROSITE" id="PS00463">
    <property type="entry name" value="ZN2_CY6_FUNGAL_1"/>
    <property type="match status" value="1"/>
</dbReference>
<dbReference type="PANTHER" id="PTHR47338:SF20">
    <property type="entry name" value="ZN(II)2CYS6 TRANSCRIPTION FACTOR (EUROFUNG)"/>
    <property type="match status" value="1"/>
</dbReference>
<accession>A0A6G1IDI2</accession>
<keyword evidence="5" id="KW-0539">Nucleus</keyword>
<dbReference type="SMART" id="SM00066">
    <property type="entry name" value="GAL4"/>
    <property type="match status" value="1"/>
</dbReference>
<dbReference type="InterPro" id="IPR001138">
    <property type="entry name" value="Zn2Cys6_DnaBD"/>
</dbReference>
<keyword evidence="2" id="KW-0479">Metal-binding</keyword>
<comment type="subcellular location">
    <subcellularLocation>
        <location evidence="1">Nucleus</location>
    </subcellularLocation>
</comment>
<keyword evidence="3" id="KW-0805">Transcription regulation</keyword>
<sequence>MNGNGSPTLAQRTCSQCKASKKKCDKLLPKCTRCLRLAIDCTYSEPERQNGSDLGPDAADPRFEEVFRRLERIESRLFTASVGREEHGVPERLPSTRDERRAIGELSPENATFNPETLKPHNMRLLLYRSVSRALTEHDITIETIAHKYFEHTHMWLPMIPRAKFDKQRALFETMKADTSFLLHLSAMHLVVTPYTEHPPATSLQESAWYVACKSFFAQYVALSEPCIELVQAGILIALFECLQCIGDRALTTLGICSRMAYMLELDEVVAEQANCNPGEMSPENEEVVLTYWGLSQLDRYFNMPPLPIPRQPSISHQPLNETPANYGCGFRGPPTTDFKTIDTEMLDHCIMEVEASHKLRRVQAFIRDNRHQTAASISDGIQLLLREIRDHLIILRIRLRQSGSWAGIAVTLG</sequence>
<protein>
    <recommendedName>
        <fullName evidence="6">Zn(2)-C6 fungal-type domain-containing protein</fullName>
    </recommendedName>
</protein>
<dbReference type="Proteomes" id="UP000799291">
    <property type="component" value="Unassembled WGS sequence"/>
</dbReference>
<dbReference type="Pfam" id="PF00172">
    <property type="entry name" value="Zn_clus"/>
    <property type="match status" value="1"/>
</dbReference>
<dbReference type="OrthoDB" id="3862662at2759"/>
<gene>
    <name evidence="7" type="ORF">K458DRAFT_410766</name>
</gene>
<dbReference type="AlphaFoldDB" id="A0A6G1IDI2"/>
<evidence type="ECO:0000256" key="4">
    <source>
        <dbReference type="ARBA" id="ARBA00023163"/>
    </source>
</evidence>
<name>A0A6G1IDI2_9PLEO</name>